<evidence type="ECO:0000313" key="4">
    <source>
        <dbReference type="EMBL" id="SHH91838.1"/>
    </source>
</evidence>
<dbReference type="GO" id="GO:0005576">
    <property type="term" value="C:extracellular region"/>
    <property type="evidence" value="ECO:0007669"/>
    <property type="project" value="InterPro"/>
</dbReference>
<feature type="region of interest" description="Disordered" evidence="2">
    <location>
        <begin position="308"/>
        <end position="353"/>
    </location>
</feature>
<dbReference type="InterPro" id="IPR003540">
    <property type="entry name" value="ADP-ribosyltransferase"/>
</dbReference>
<evidence type="ECO:0000256" key="1">
    <source>
        <dbReference type="SAM" id="Coils"/>
    </source>
</evidence>
<dbReference type="EMBL" id="FQXM01000021">
    <property type="protein sequence ID" value="SHH91838.1"/>
    <property type="molecule type" value="Genomic_DNA"/>
</dbReference>
<dbReference type="Proteomes" id="UP000184447">
    <property type="component" value="Unassembled WGS sequence"/>
</dbReference>
<feature type="domain" description="ADP ribosyltransferase" evidence="3">
    <location>
        <begin position="45"/>
        <end position="220"/>
    </location>
</feature>
<reference evidence="4 5" key="1">
    <citation type="submission" date="2016-11" db="EMBL/GenBank/DDBJ databases">
        <authorList>
            <person name="Jaros S."/>
            <person name="Januszkiewicz K."/>
            <person name="Wedrychowicz H."/>
        </authorList>
    </citation>
    <scope>NUCLEOTIDE SEQUENCE [LARGE SCALE GENOMIC DNA]</scope>
    <source>
        <strain evidence="4 5">DSM 8605</strain>
    </source>
</reference>
<dbReference type="Gene3D" id="3.90.176.10">
    <property type="entry name" value="Toxin ADP-ribosyltransferase, Chain A, domain 1"/>
    <property type="match status" value="1"/>
</dbReference>
<feature type="region of interest" description="Disordered" evidence="2">
    <location>
        <begin position="380"/>
        <end position="411"/>
    </location>
</feature>
<organism evidence="4 5">
    <name type="scientific">Clostridium grantii DSM 8605</name>
    <dbReference type="NCBI Taxonomy" id="1121316"/>
    <lineage>
        <taxon>Bacteria</taxon>
        <taxon>Bacillati</taxon>
        <taxon>Bacillota</taxon>
        <taxon>Clostridia</taxon>
        <taxon>Eubacteriales</taxon>
        <taxon>Clostridiaceae</taxon>
        <taxon>Clostridium</taxon>
    </lineage>
</organism>
<feature type="coiled-coil region" evidence="1">
    <location>
        <begin position="281"/>
        <end position="308"/>
    </location>
</feature>
<feature type="region of interest" description="Disordered" evidence="2">
    <location>
        <begin position="426"/>
        <end position="493"/>
    </location>
</feature>
<keyword evidence="5" id="KW-1185">Reference proteome</keyword>
<protein>
    <submittedName>
        <fullName evidence="4">ADP-ribosyltransferase exoenzyme</fullName>
    </submittedName>
</protein>
<keyword evidence="4" id="KW-0808">Transferase</keyword>
<dbReference type="STRING" id="1121316.SAMN02745207_03165"/>
<dbReference type="AlphaFoldDB" id="A0A1M5WWZ0"/>
<evidence type="ECO:0000259" key="3">
    <source>
        <dbReference type="Pfam" id="PF03496"/>
    </source>
</evidence>
<name>A0A1M5WWZ0_9CLOT</name>
<evidence type="ECO:0000313" key="5">
    <source>
        <dbReference type="Proteomes" id="UP000184447"/>
    </source>
</evidence>
<feature type="compositionally biased region" description="Basic and acidic residues" evidence="2">
    <location>
        <begin position="382"/>
        <end position="395"/>
    </location>
</feature>
<dbReference type="SUPFAM" id="SSF56399">
    <property type="entry name" value="ADP-ribosylation"/>
    <property type="match status" value="1"/>
</dbReference>
<dbReference type="Pfam" id="PF03496">
    <property type="entry name" value="ADPrib_exo_Tox"/>
    <property type="match status" value="1"/>
</dbReference>
<feature type="compositionally biased region" description="Basic and acidic residues" evidence="2">
    <location>
        <begin position="308"/>
        <end position="320"/>
    </location>
</feature>
<gene>
    <name evidence="4" type="ORF">SAMN02745207_03165</name>
</gene>
<sequence length="493" mass="56680">MGLILIKEDLRQKKGDRALKIVEANGRKKDYRNNDTKYNNMEEERELWMSMLSEEEKKVIMEYSSDDEVEGDKIYENINNVNRIVDTKFKGNNLDRSELLSTAVRKSMVPDDITVYRGVGNDALGHLANLQDYELIGKKKVEMGFMSTSLRKGKEFKSDMIYEIKVPKGSSGAYIRDISPFSNTEDEVLFDKMSLLEIENVRYEDTNNGSKKRVIEMRLIKSGVGNLKDSSTKDNKGINKELKSGSDAIHRVEDKEGVEEKEDNLKLNDSHEIILEKEPYSVDLKKEKSKEEEQFQEMIKKIENKEEDKYMDKSKEEYDNSSKIIGGESKTEDQSESLVMGVESQEVESKTEECEALSKGVELQEINLKTEEESELLVKNIDLQEEKHESEKESETITEGLESQQEDESAEDIFRAVDENEMYEAADKIKNSNSQQDEYQMEMEAGKDSSSIFNENEESEALSEKVDLPESIEKNTDDKNNENGNSNDNNYYM</sequence>
<dbReference type="GO" id="GO:0016740">
    <property type="term" value="F:transferase activity"/>
    <property type="evidence" value="ECO:0007669"/>
    <property type="project" value="UniProtKB-KW"/>
</dbReference>
<keyword evidence="1" id="KW-0175">Coiled coil</keyword>
<evidence type="ECO:0000256" key="2">
    <source>
        <dbReference type="SAM" id="MobiDB-lite"/>
    </source>
</evidence>
<dbReference type="PROSITE" id="PS51996">
    <property type="entry name" value="TR_MART"/>
    <property type="match status" value="1"/>
</dbReference>
<feature type="compositionally biased region" description="Basic and acidic residues" evidence="2">
    <location>
        <begin position="462"/>
        <end position="481"/>
    </location>
</feature>
<proteinExistence type="predicted"/>
<feature type="compositionally biased region" description="Low complexity" evidence="2">
    <location>
        <begin position="482"/>
        <end position="493"/>
    </location>
</feature>
<accession>A0A1M5WWZ0</accession>